<sequence length="250" mass="28096">MFTLYGEEGILFSNDAFGQHLCLTKRFDNEIPENILMDANQKFYANLITPLSKLVLKKFNEVISLGLLEKITMIAPSHGQIWTDPMKVISAYQNFATGQCKDKATIVYDTMHYSTQKMAHAFAEGLLSEGIEVVIYNLHSDERSEIVKDILDSKAVLFGIPTINDQPFPSIGDLMYYLRGLRFDRTGFKKLALTFGSMGGNGGATKLIGNDLKECGFEVLDDSYEVLYVPEEDELEKCYNAGKRLGMKLK</sequence>
<proteinExistence type="predicted"/>
<dbReference type="Proteomes" id="UP000584706">
    <property type="component" value="Unassembled WGS sequence"/>
</dbReference>
<comment type="caution">
    <text evidence="2">The sequence shown here is derived from an EMBL/GenBank/DDBJ whole genome shotgun (WGS) entry which is preliminary data.</text>
</comment>
<dbReference type="EMBL" id="JACHIQ010000001">
    <property type="protein sequence ID" value="MBB6066886.1"/>
    <property type="molecule type" value="Genomic_DNA"/>
</dbReference>
<evidence type="ECO:0000313" key="3">
    <source>
        <dbReference type="Proteomes" id="UP000584706"/>
    </source>
</evidence>
<dbReference type="PROSITE" id="PS50902">
    <property type="entry name" value="FLAVODOXIN_LIKE"/>
    <property type="match status" value="1"/>
</dbReference>
<dbReference type="Gene3D" id="3.60.15.10">
    <property type="entry name" value="Ribonuclease Z/Hydroxyacylglutathione hydrolase-like"/>
    <property type="match status" value="1"/>
</dbReference>
<evidence type="ECO:0000259" key="1">
    <source>
        <dbReference type="PROSITE" id="PS50902"/>
    </source>
</evidence>
<feature type="domain" description="Flavodoxin-like" evidence="1">
    <location>
        <begin position="104"/>
        <end position="246"/>
    </location>
</feature>
<dbReference type="InterPro" id="IPR029039">
    <property type="entry name" value="Flavoprotein-like_sf"/>
</dbReference>
<dbReference type="GO" id="GO:0010181">
    <property type="term" value="F:FMN binding"/>
    <property type="evidence" value="ECO:0007669"/>
    <property type="project" value="InterPro"/>
</dbReference>
<dbReference type="Pfam" id="PF00258">
    <property type="entry name" value="Flavodoxin_1"/>
    <property type="match status" value="1"/>
</dbReference>
<dbReference type="SUPFAM" id="SSF56281">
    <property type="entry name" value="Metallo-hydrolase/oxidoreductase"/>
    <property type="match status" value="1"/>
</dbReference>
<dbReference type="InterPro" id="IPR036866">
    <property type="entry name" value="RibonucZ/Hydroxyglut_hydro"/>
</dbReference>
<gene>
    <name evidence="2" type="ORF">HNP97_000376</name>
</gene>
<protein>
    <submittedName>
        <fullName evidence="2">Flavorubredoxin</fullName>
    </submittedName>
</protein>
<name>A0A7J9RXG7_METMI</name>
<dbReference type="SUPFAM" id="SSF52218">
    <property type="entry name" value="Flavoproteins"/>
    <property type="match status" value="1"/>
</dbReference>
<organism evidence="2 3">
    <name type="scientific">Methanococcus maripaludis</name>
    <name type="common">Methanococcus deltae</name>
    <dbReference type="NCBI Taxonomy" id="39152"/>
    <lineage>
        <taxon>Archaea</taxon>
        <taxon>Methanobacteriati</taxon>
        <taxon>Methanobacteriota</taxon>
        <taxon>Methanomada group</taxon>
        <taxon>Methanococci</taxon>
        <taxon>Methanococcales</taxon>
        <taxon>Methanococcaceae</taxon>
        <taxon>Methanococcus</taxon>
    </lineage>
</organism>
<dbReference type="PANTHER" id="PTHR43717">
    <property type="entry name" value="ANAEROBIC NITRIC OXIDE REDUCTASE FLAVORUBREDOXIN"/>
    <property type="match status" value="1"/>
</dbReference>
<dbReference type="AlphaFoldDB" id="A0A7J9RXG7"/>
<evidence type="ECO:0000313" key="2">
    <source>
        <dbReference type="EMBL" id="MBB6066886.1"/>
    </source>
</evidence>
<reference evidence="2 3" key="1">
    <citation type="submission" date="2020-08" db="EMBL/GenBank/DDBJ databases">
        <title>Genomic Encyclopedia of Type Strains, Phase IV (KMG-V): Genome sequencing to study the core and pangenomes of soil and plant-associated prokaryotes.</title>
        <authorList>
            <person name="Whitman W."/>
        </authorList>
    </citation>
    <scope>NUCLEOTIDE SEQUENCE [LARGE SCALE GENOMIC DNA]</scope>
    <source>
        <strain evidence="2 3">DSM 7078</strain>
    </source>
</reference>
<dbReference type="PANTHER" id="PTHR43717:SF1">
    <property type="entry name" value="ANAEROBIC NITRIC OXIDE REDUCTASE FLAVORUBREDOXIN"/>
    <property type="match status" value="1"/>
</dbReference>
<dbReference type="Gene3D" id="3.40.50.360">
    <property type="match status" value="1"/>
</dbReference>
<dbReference type="InterPro" id="IPR008254">
    <property type="entry name" value="Flavodoxin/NO_synth"/>
</dbReference>
<accession>A0A7J9RXG7</accession>